<organism evidence="2 3">
    <name type="scientific">Aspergillus clavatus (strain ATCC 1007 / CBS 513.65 / DSM 816 / NCTC 3887 / NRRL 1 / QM 1276 / 107)</name>
    <dbReference type="NCBI Taxonomy" id="344612"/>
    <lineage>
        <taxon>Eukaryota</taxon>
        <taxon>Fungi</taxon>
        <taxon>Dikarya</taxon>
        <taxon>Ascomycota</taxon>
        <taxon>Pezizomycotina</taxon>
        <taxon>Eurotiomycetes</taxon>
        <taxon>Eurotiomycetidae</taxon>
        <taxon>Eurotiales</taxon>
        <taxon>Aspergillaceae</taxon>
        <taxon>Aspergillus</taxon>
        <taxon>Aspergillus subgen. Fumigati</taxon>
    </lineage>
</organism>
<protein>
    <submittedName>
        <fullName evidence="2">Uncharacterized protein</fullName>
    </submittedName>
</protein>
<reference evidence="2 3" key="1">
    <citation type="journal article" date="2008" name="PLoS Genet.">
        <title>Genomic islands in the pathogenic filamentous fungus Aspergillus fumigatus.</title>
        <authorList>
            <person name="Fedorova N.D."/>
            <person name="Khaldi N."/>
            <person name="Joardar V.S."/>
            <person name="Maiti R."/>
            <person name="Amedeo P."/>
            <person name="Anderson M.J."/>
            <person name="Crabtree J."/>
            <person name="Silva J.C."/>
            <person name="Badger J.H."/>
            <person name="Albarraq A."/>
            <person name="Angiuoli S."/>
            <person name="Bussey H."/>
            <person name="Bowyer P."/>
            <person name="Cotty P.J."/>
            <person name="Dyer P.S."/>
            <person name="Egan A."/>
            <person name="Galens K."/>
            <person name="Fraser-Liggett C.M."/>
            <person name="Haas B.J."/>
            <person name="Inman J.M."/>
            <person name="Kent R."/>
            <person name="Lemieux S."/>
            <person name="Malavazi I."/>
            <person name="Orvis J."/>
            <person name="Roemer T."/>
            <person name="Ronning C.M."/>
            <person name="Sundaram J.P."/>
            <person name="Sutton G."/>
            <person name="Turner G."/>
            <person name="Venter J.C."/>
            <person name="White O.R."/>
            <person name="Whitty B.R."/>
            <person name="Youngman P."/>
            <person name="Wolfe K.H."/>
            <person name="Goldman G.H."/>
            <person name="Wortman J.R."/>
            <person name="Jiang B."/>
            <person name="Denning D.W."/>
            <person name="Nierman W.C."/>
        </authorList>
    </citation>
    <scope>NUCLEOTIDE SEQUENCE [LARGE SCALE GENOMIC DNA]</scope>
    <source>
        <strain evidence="3">ATCC 1007 / CBS 513.65 / DSM 816 / NCTC 3887 / NRRL 1</strain>
    </source>
</reference>
<dbReference type="EMBL" id="DS027051">
    <property type="protein sequence ID" value="EAW11860.1"/>
    <property type="molecule type" value="Genomic_DNA"/>
</dbReference>
<gene>
    <name evidence="2" type="ORF">ACLA_006170</name>
</gene>
<feature type="compositionally biased region" description="Low complexity" evidence="1">
    <location>
        <begin position="448"/>
        <end position="462"/>
    </location>
</feature>
<dbReference type="OMA" id="MRKKRNQ"/>
<dbReference type="AlphaFoldDB" id="A1CDD3"/>
<evidence type="ECO:0000256" key="1">
    <source>
        <dbReference type="SAM" id="MobiDB-lite"/>
    </source>
</evidence>
<dbReference type="GeneID" id="4705685"/>
<feature type="region of interest" description="Disordered" evidence="1">
    <location>
        <begin position="428"/>
        <end position="478"/>
    </location>
</feature>
<feature type="compositionally biased region" description="Polar residues" evidence="1">
    <location>
        <begin position="212"/>
        <end position="223"/>
    </location>
</feature>
<name>A1CDD3_ASPCL</name>
<dbReference type="eggNOG" id="ENOG502SPEQ">
    <property type="taxonomic scope" value="Eukaryota"/>
</dbReference>
<feature type="compositionally biased region" description="Polar residues" evidence="1">
    <location>
        <begin position="433"/>
        <end position="446"/>
    </location>
</feature>
<keyword evidence="3" id="KW-1185">Reference proteome</keyword>
<feature type="region of interest" description="Disordered" evidence="1">
    <location>
        <begin position="318"/>
        <end position="388"/>
    </location>
</feature>
<evidence type="ECO:0000313" key="3">
    <source>
        <dbReference type="Proteomes" id="UP000006701"/>
    </source>
</evidence>
<feature type="region of interest" description="Disordered" evidence="1">
    <location>
        <begin position="169"/>
        <end position="228"/>
    </location>
</feature>
<sequence>MDVEALHCNICLKHPRFSDVSHLLTHVSSKAHLSHYFKLQVRSHQEVQARALLEEYDRWYKANGLAKLLADRMASKEARKRKSQGKSLAHVTSLTAARKNEPRVTPAITHHSSHNPLPDFLDPRLADPFVNGNNAEGNGDICLPADYDLPPACPRPAVELPVQTEYTLRSSVSYADPPPGQYKRRPDIDSEEDSASGSPDTPSGPGKPGSRTAMSFQPSSVSSIRDPFVDDNGSLDYLKMLGGDRERSDEMTRLKGVLWPGMDIFDSATEQMRRKRNQKKDESILKTMEKTSMCVEPTELVFSPTGILRKQRVISGNVEDSSPLKGETPIPKRRANRPKRALSQVDSNIPRGQDRKRSKKSIKSAGKTRFGSLDQRYQPPAPGIPEHGLPYGYGASLYTSFRDEIDDFTLSMRGLEPASRSRFTVFHDESSQHKPISNDHYSTQEPQLGPSSPSRRPFLRRGGAFGRDFNRPSSSNPTLFRLGKDARTSATEKENMEHLLDATTRLEPLLHWHSPMIEPRQCLLVDAQRSGRSPFEDHEMYAGYSFNPLAIATAKFPNENPIFHGDTQHDYNLHSLTRAPSPEATISDVDEDDFERLYLDTTSF</sequence>
<dbReference type="VEuPathDB" id="FungiDB:ACLA_006170"/>
<accession>A1CDD3</accession>
<evidence type="ECO:0000313" key="2">
    <source>
        <dbReference type="EMBL" id="EAW11860.1"/>
    </source>
</evidence>
<proteinExistence type="predicted"/>
<dbReference type="HOGENOM" id="CLU_032488_0_0_1"/>
<dbReference type="OrthoDB" id="5428259at2759"/>
<dbReference type="Proteomes" id="UP000006701">
    <property type="component" value="Unassembled WGS sequence"/>
</dbReference>
<dbReference type="KEGG" id="act:ACLA_006170"/>
<dbReference type="STRING" id="344612.A1CDD3"/>
<feature type="compositionally biased region" description="Basic residues" evidence="1">
    <location>
        <begin position="331"/>
        <end position="340"/>
    </location>
</feature>
<dbReference type="RefSeq" id="XP_001273286.1">
    <property type="nucleotide sequence ID" value="XM_001273285.1"/>
</dbReference>